<sequence>MLEKLNEIQAAALEALKSVADDEALQAWRVAHVGRSSPLMQLFKEFGKLSKEERPAVGKRANEVKVALEEALAERGMMIKETELAHSLEEDHLDVTLPGRPLRHGGLHPTTQTLRRILGILAEMGFQVYTSREVESDAYNFQHLNFPPDHPAREMQDSFYVESEGRQEDDPLLMRTHTSPGQIRAMREFAAADPDNPPPIRISLPGMCYRYEQITSRSEIQFNQVEGLAVGENITFSDLKGTLSDFARRMFGQDARTRFRAQHFPFTEPSAEMDVECFLCGGEGCSVCKKSGWLEILGCGMVHPNVLTAGGYDPRRYTGFAFGMGPERQAMLRHKIEDIRYFWGNDARFLEQF</sequence>
<evidence type="ECO:0000256" key="3">
    <source>
        <dbReference type="ARBA" id="ARBA00011209"/>
    </source>
</evidence>
<dbReference type="GO" id="GO:0006432">
    <property type="term" value="P:phenylalanyl-tRNA aminoacylation"/>
    <property type="evidence" value="ECO:0007669"/>
    <property type="project" value="UniProtKB-UniRule"/>
</dbReference>
<comment type="subunit">
    <text evidence="3 13">Tetramer of two alpha and two beta subunits.</text>
</comment>
<keyword evidence="7 13" id="KW-0547">Nucleotide-binding</keyword>
<organism evidence="15 16">
    <name type="scientific">Candidatus Desulfolinea nitratireducens</name>
    <dbReference type="NCBI Taxonomy" id="2841698"/>
    <lineage>
        <taxon>Bacteria</taxon>
        <taxon>Bacillati</taxon>
        <taxon>Chloroflexota</taxon>
        <taxon>Anaerolineae</taxon>
        <taxon>Anaerolineales</taxon>
        <taxon>Anaerolineales incertae sedis</taxon>
        <taxon>Candidatus Desulfolinea</taxon>
    </lineage>
</organism>
<dbReference type="Gene3D" id="3.30.930.10">
    <property type="entry name" value="Bira Bifunctional Protein, Domain 2"/>
    <property type="match status" value="1"/>
</dbReference>
<dbReference type="GO" id="GO:0005737">
    <property type="term" value="C:cytoplasm"/>
    <property type="evidence" value="ECO:0007669"/>
    <property type="project" value="UniProtKB-SubCell"/>
</dbReference>
<reference evidence="15 16" key="1">
    <citation type="submission" date="2020-08" db="EMBL/GenBank/DDBJ databases">
        <title>Bridging the membrane lipid divide: bacteria of the FCB group superphylum have the potential to synthesize archaeal ether lipids.</title>
        <authorList>
            <person name="Villanueva L."/>
            <person name="Von Meijenfeldt F.A.B."/>
            <person name="Westbye A.B."/>
            <person name="Yadav S."/>
            <person name="Hopmans E.C."/>
            <person name="Dutilh B.E."/>
            <person name="Sinninghe Damste J.S."/>
        </authorList>
    </citation>
    <scope>NUCLEOTIDE SEQUENCE [LARGE SCALE GENOMIC DNA]</scope>
    <source>
        <strain evidence="15">NIOZ-UU36</strain>
    </source>
</reference>
<evidence type="ECO:0000313" key="15">
    <source>
        <dbReference type="EMBL" id="MBC8336025.1"/>
    </source>
</evidence>
<evidence type="ECO:0000256" key="4">
    <source>
        <dbReference type="ARBA" id="ARBA00022490"/>
    </source>
</evidence>
<evidence type="ECO:0000256" key="1">
    <source>
        <dbReference type="ARBA" id="ARBA00004496"/>
    </source>
</evidence>
<dbReference type="PROSITE" id="PS50862">
    <property type="entry name" value="AA_TRNA_LIGASE_II"/>
    <property type="match status" value="1"/>
</dbReference>
<evidence type="ECO:0000256" key="13">
    <source>
        <dbReference type="HAMAP-Rule" id="MF_00281"/>
    </source>
</evidence>
<dbReference type="InterPro" id="IPR002319">
    <property type="entry name" value="Phenylalanyl-tRNA_Synthase"/>
</dbReference>
<keyword evidence="5 13" id="KW-0436">Ligase</keyword>
<dbReference type="Pfam" id="PF02912">
    <property type="entry name" value="Phe_tRNA-synt_N"/>
    <property type="match status" value="1"/>
</dbReference>
<dbReference type="NCBIfam" id="TIGR00468">
    <property type="entry name" value="pheS"/>
    <property type="match status" value="1"/>
</dbReference>
<evidence type="ECO:0000256" key="2">
    <source>
        <dbReference type="ARBA" id="ARBA00010207"/>
    </source>
</evidence>
<evidence type="ECO:0000256" key="9">
    <source>
        <dbReference type="ARBA" id="ARBA00022842"/>
    </source>
</evidence>
<dbReference type="Pfam" id="PF01409">
    <property type="entry name" value="tRNA-synt_2d"/>
    <property type="match status" value="1"/>
</dbReference>
<name>A0A8J6NMS2_9CHLR</name>
<comment type="catalytic activity">
    <reaction evidence="12 13">
        <text>tRNA(Phe) + L-phenylalanine + ATP = L-phenylalanyl-tRNA(Phe) + AMP + diphosphate + H(+)</text>
        <dbReference type="Rhea" id="RHEA:19413"/>
        <dbReference type="Rhea" id="RHEA-COMP:9668"/>
        <dbReference type="Rhea" id="RHEA-COMP:9699"/>
        <dbReference type="ChEBI" id="CHEBI:15378"/>
        <dbReference type="ChEBI" id="CHEBI:30616"/>
        <dbReference type="ChEBI" id="CHEBI:33019"/>
        <dbReference type="ChEBI" id="CHEBI:58095"/>
        <dbReference type="ChEBI" id="CHEBI:78442"/>
        <dbReference type="ChEBI" id="CHEBI:78531"/>
        <dbReference type="ChEBI" id="CHEBI:456215"/>
        <dbReference type="EC" id="6.1.1.20"/>
    </reaction>
</comment>
<dbReference type="CDD" id="cd00496">
    <property type="entry name" value="PheRS_alpha_core"/>
    <property type="match status" value="1"/>
</dbReference>
<comment type="cofactor">
    <cofactor evidence="13">
        <name>Mg(2+)</name>
        <dbReference type="ChEBI" id="CHEBI:18420"/>
    </cofactor>
    <text evidence="13">Binds 2 magnesium ions per tetramer.</text>
</comment>
<keyword evidence="11 13" id="KW-0030">Aminoacyl-tRNA synthetase</keyword>
<dbReference type="PANTHER" id="PTHR11538:SF41">
    <property type="entry name" value="PHENYLALANINE--TRNA LIGASE, MITOCHONDRIAL"/>
    <property type="match status" value="1"/>
</dbReference>
<keyword evidence="4 13" id="KW-0963">Cytoplasm</keyword>
<feature type="domain" description="Aminoacyl-transfer RNA synthetases class-II family profile" evidence="14">
    <location>
        <begin position="112"/>
        <end position="332"/>
    </location>
</feature>
<dbReference type="EMBL" id="JACNJN010000136">
    <property type="protein sequence ID" value="MBC8336025.1"/>
    <property type="molecule type" value="Genomic_DNA"/>
</dbReference>
<evidence type="ECO:0000259" key="14">
    <source>
        <dbReference type="PROSITE" id="PS50862"/>
    </source>
</evidence>
<keyword evidence="6 13" id="KW-0479">Metal-binding</keyword>
<dbReference type="InterPro" id="IPR022911">
    <property type="entry name" value="Phe_tRNA_ligase_alpha1_bac"/>
</dbReference>
<protein>
    <recommendedName>
        <fullName evidence="13">Phenylalanine--tRNA ligase alpha subunit</fullName>
        <ecNumber evidence="13">6.1.1.20</ecNumber>
    </recommendedName>
    <alternativeName>
        <fullName evidence="13">Phenylalanyl-tRNA synthetase alpha subunit</fullName>
        <shortName evidence="13">PheRS</shortName>
    </alternativeName>
</protein>
<dbReference type="EC" id="6.1.1.20" evidence="13"/>
<dbReference type="InterPro" id="IPR045864">
    <property type="entry name" value="aa-tRNA-synth_II/BPL/LPL"/>
</dbReference>
<dbReference type="GO" id="GO:0000287">
    <property type="term" value="F:magnesium ion binding"/>
    <property type="evidence" value="ECO:0007669"/>
    <property type="project" value="UniProtKB-UniRule"/>
</dbReference>
<dbReference type="InterPro" id="IPR004188">
    <property type="entry name" value="Phe-tRNA_ligase_II_N"/>
</dbReference>
<dbReference type="PANTHER" id="PTHR11538">
    <property type="entry name" value="PHENYLALANYL-TRNA SYNTHETASE"/>
    <property type="match status" value="1"/>
</dbReference>
<accession>A0A8J6NMS2</accession>
<dbReference type="GO" id="GO:0000049">
    <property type="term" value="F:tRNA binding"/>
    <property type="evidence" value="ECO:0007669"/>
    <property type="project" value="InterPro"/>
</dbReference>
<comment type="similarity">
    <text evidence="2 13">Belongs to the class-II aminoacyl-tRNA synthetase family. Phe-tRNA synthetase alpha subunit type 1 subfamily.</text>
</comment>
<feature type="binding site" evidence="13">
    <location>
        <position position="268"/>
    </location>
    <ligand>
        <name>Mg(2+)</name>
        <dbReference type="ChEBI" id="CHEBI:18420"/>
        <note>shared with beta subunit</note>
    </ligand>
</feature>
<dbReference type="SUPFAM" id="SSF55681">
    <property type="entry name" value="Class II aaRS and biotin synthetases"/>
    <property type="match status" value="1"/>
</dbReference>
<evidence type="ECO:0000256" key="8">
    <source>
        <dbReference type="ARBA" id="ARBA00022840"/>
    </source>
</evidence>
<dbReference type="GO" id="GO:0005524">
    <property type="term" value="F:ATP binding"/>
    <property type="evidence" value="ECO:0007669"/>
    <property type="project" value="UniProtKB-UniRule"/>
</dbReference>
<dbReference type="InterPro" id="IPR004529">
    <property type="entry name" value="Phe-tRNA-synth_IIc_asu"/>
</dbReference>
<evidence type="ECO:0000313" key="16">
    <source>
        <dbReference type="Proteomes" id="UP000614469"/>
    </source>
</evidence>
<evidence type="ECO:0000256" key="5">
    <source>
        <dbReference type="ARBA" id="ARBA00022598"/>
    </source>
</evidence>
<keyword evidence="9 13" id="KW-0460">Magnesium</keyword>
<evidence type="ECO:0000256" key="6">
    <source>
        <dbReference type="ARBA" id="ARBA00022723"/>
    </source>
</evidence>
<dbReference type="AlphaFoldDB" id="A0A8J6NMS2"/>
<proteinExistence type="inferred from homology"/>
<dbReference type="InterPro" id="IPR010978">
    <property type="entry name" value="tRNA-bd_arm"/>
</dbReference>
<dbReference type="GO" id="GO:0004826">
    <property type="term" value="F:phenylalanine-tRNA ligase activity"/>
    <property type="evidence" value="ECO:0007669"/>
    <property type="project" value="UniProtKB-UniRule"/>
</dbReference>
<evidence type="ECO:0000256" key="12">
    <source>
        <dbReference type="ARBA" id="ARBA00049255"/>
    </source>
</evidence>
<dbReference type="HAMAP" id="MF_00281">
    <property type="entry name" value="Phe_tRNA_synth_alpha1"/>
    <property type="match status" value="1"/>
</dbReference>
<evidence type="ECO:0000256" key="11">
    <source>
        <dbReference type="ARBA" id="ARBA00023146"/>
    </source>
</evidence>
<dbReference type="SUPFAM" id="SSF46589">
    <property type="entry name" value="tRNA-binding arm"/>
    <property type="match status" value="1"/>
</dbReference>
<evidence type="ECO:0000256" key="10">
    <source>
        <dbReference type="ARBA" id="ARBA00022917"/>
    </source>
</evidence>
<gene>
    <name evidence="13 15" type="primary">pheS</name>
    <name evidence="15" type="ORF">H8E29_12225</name>
</gene>
<dbReference type="InterPro" id="IPR006195">
    <property type="entry name" value="aa-tRNA-synth_II"/>
</dbReference>
<comment type="subcellular location">
    <subcellularLocation>
        <location evidence="1 13">Cytoplasm</location>
    </subcellularLocation>
</comment>
<keyword evidence="8 13" id="KW-0067">ATP-binding</keyword>
<evidence type="ECO:0000256" key="7">
    <source>
        <dbReference type="ARBA" id="ARBA00022741"/>
    </source>
</evidence>
<dbReference type="Proteomes" id="UP000614469">
    <property type="component" value="Unassembled WGS sequence"/>
</dbReference>
<comment type="caution">
    <text evidence="15">The sequence shown here is derived from an EMBL/GenBank/DDBJ whole genome shotgun (WGS) entry which is preliminary data.</text>
</comment>
<keyword evidence="10 13" id="KW-0648">Protein biosynthesis</keyword>